<evidence type="ECO:0000256" key="4">
    <source>
        <dbReference type="SAM" id="MobiDB-lite"/>
    </source>
</evidence>
<comment type="cofactor">
    <cofactor evidence="3">
        <name>Mg(2+)</name>
        <dbReference type="ChEBI" id="CHEBI:18420"/>
    </cofactor>
</comment>
<evidence type="ECO:0000313" key="5">
    <source>
        <dbReference type="EMBL" id="AQK72918.1"/>
    </source>
</evidence>
<evidence type="ECO:0000256" key="3">
    <source>
        <dbReference type="RuleBase" id="RU366020"/>
    </source>
</evidence>
<dbReference type="InterPro" id="IPR036457">
    <property type="entry name" value="PPM-type-like_dom_sf"/>
</dbReference>
<keyword evidence="3" id="KW-0460">Magnesium</keyword>
<dbReference type="SMR" id="A0A1D6HE41"/>
<dbReference type="PROSITE" id="PS51746">
    <property type="entry name" value="PPM_2"/>
    <property type="match status" value="1"/>
</dbReference>
<dbReference type="PaxDb" id="4577-GRMZM2G159904_P01"/>
<comment type="cofactor">
    <cofactor evidence="3">
        <name>Mn(2+)</name>
        <dbReference type="ChEBI" id="CHEBI:29035"/>
    </cofactor>
</comment>
<dbReference type="GO" id="GO:0046872">
    <property type="term" value="F:metal ion binding"/>
    <property type="evidence" value="ECO:0007669"/>
    <property type="project" value="UniProtKB-UniRule"/>
</dbReference>
<comment type="similarity">
    <text evidence="3">Belongs to the PP2C family.</text>
</comment>
<feature type="region of interest" description="Disordered" evidence="4">
    <location>
        <begin position="47"/>
        <end position="67"/>
    </location>
</feature>
<dbReference type="GO" id="GO:0004722">
    <property type="term" value="F:protein serine/threonine phosphatase activity"/>
    <property type="evidence" value="ECO:0007669"/>
    <property type="project" value="UniProtKB-EC"/>
</dbReference>
<dbReference type="eggNOG" id="KOG1379">
    <property type="taxonomic scope" value="Eukaryota"/>
</dbReference>
<comment type="catalytic activity">
    <reaction evidence="1 3">
        <text>O-phospho-L-seryl-[protein] + H2O = L-seryl-[protein] + phosphate</text>
        <dbReference type="Rhea" id="RHEA:20629"/>
        <dbReference type="Rhea" id="RHEA-COMP:9863"/>
        <dbReference type="Rhea" id="RHEA-COMP:11604"/>
        <dbReference type="ChEBI" id="CHEBI:15377"/>
        <dbReference type="ChEBI" id="CHEBI:29999"/>
        <dbReference type="ChEBI" id="CHEBI:43474"/>
        <dbReference type="ChEBI" id="CHEBI:83421"/>
        <dbReference type="EC" id="3.1.3.16"/>
    </reaction>
</comment>
<proteinExistence type="inferred from homology"/>
<sequence>MTIALETLQLQQIQQTLAEIKERTPDVNISRFVASVLGDWMETEYATSERKRGDAGHGRGAGPSDARPCAPTLEMDWAACVLPLHGEDAHFGHAEAGVVGVADGVGGYRDNGVDAGAFARALMANALASAERVAKASRRLRRLCPEKVLERAHKKAAADETPGASTAVILALHGTALTWAYIGDSAFAVLRGGKIICRSVQQQRRFNYPYQLSSEGGGLDDAKVGSMPAARDGDVVVVGTDGLFDNVHDWQLERAVRMGTNLGFSPKNMADIIAGIAYGISKDKWACTPFGMGYMKITAPSVPSYVELFGSAPALPKAMPSSSLNNIFDSFKQPASTLSLPRSKHSSMPVFDNPVYDDNIFIEVSRELDLSTFIRIWI</sequence>
<dbReference type="Gene3D" id="3.60.40.10">
    <property type="entry name" value="PPM-type phosphatase domain"/>
    <property type="match status" value="1"/>
</dbReference>
<dbReference type="InterPro" id="IPR001932">
    <property type="entry name" value="PPM-type_phosphatase-like_dom"/>
</dbReference>
<dbReference type="EC" id="3.1.3.16" evidence="3"/>
<name>A0A1D6HE41_MAIZE</name>
<feature type="compositionally biased region" description="Basic and acidic residues" evidence="4">
    <location>
        <begin position="47"/>
        <end position="57"/>
    </location>
</feature>
<evidence type="ECO:0000256" key="2">
    <source>
        <dbReference type="ARBA" id="ARBA00048336"/>
    </source>
</evidence>
<keyword evidence="3" id="KW-0479">Metal-binding</keyword>
<keyword evidence="3" id="KW-0904">Protein phosphatase</keyword>
<dbReference type="PANTHER" id="PTHR12320">
    <property type="entry name" value="PROTEIN PHOSPHATASE 2C"/>
    <property type="match status" value="1"/>
</dbReference>
<dbReference type="PANTHER" id="PTHR12320:SF81">
    <property type="entry name" value="PROTEIN PHOSPHATASE 2C 23-RELATED"/>
    <property type="match status" value="1"/>
</dbReference>
<dbReference type="EMBL" id="CM000781">
    <property type="protein sequence ID" value="AQK72918.1"/>
    <property type="molecule type" value="Genomic_DNA"/>
</dbReference>
<dbReference type="SMART" id="SM00332">
    <property type="entry name" value="PP2Cc"/>
    <property type="match status" value="1"/>
</dbReference>
<accession>A0A1D6HE41</accession>
<reference evidence="5" key="1">
    <citation type="submission" date="2015-12" db="EMBL/GenBank/DDBJ databases">
        <title>Update maize B73 reference genome by single molecule sequencing technologies.</title>
        <authorList>
            <consortium name="Maize Genome Sequencing Project"/>
            <person name="Ware D."/>
        </authorList>
    </citation>
    <scope>NUCLEOTIDE SEQUENCE</scope>
    <source>
        <tissue evidence="5">Seedling</tissue>
    </source>
</reference>
<comment type="catalytic activity">
    <reaction evidence="2 3">
        <text>O-phospho-L-threonyl-[protein] + H2O = L-threonyl-[protein] + phosphate</text>
        <dbReference type="Rhea" id="RHEA:47004"/>
        <dbReference type="Rhea" id="RHEA-COMP:11060"/>
        <dbReference type="Rhea" id="RHEA-COMP:11605"/>
        <dbReference type="ChEBI" id="CHEBI:15377"/>
        <dbReference type="ChEBI" id="CHEBI:30013"/>
        <dbReference type="ChEBI" id="CHEBI:43474"/>
        <dbReference type="ChEBI" id="CHEBI:61977"/>
        <dbReference type="EC" id="3.1.3.16"/>
    </reaction>
</comment>
<keyword evidence="3" id="KW-0464">Manganese</keyword>
<dbReference type="InterPro" id="IPR039123">
    <property type="entry name" value="PPTC7"/>
</dbReference>
<dbReference type="AlphaFoldDB" id="A0A1D6HE41"/>
<dbReference type="SUPFAM" id="SSF81606">
    <property type="entry name" value="PP2C-like"/>
    <property type="match status" value="1"/>
</dbReference>
<dbReference type="Pfam" id="PF13672">
    <property type="entry name" value="PP2C_2"/>
    <property type="match status" value="1"/>
</dbReference>
<organism evidence="5">
    <name type="scientific">Zea mays</name>
    <name type="common">Maize</name>
    <dbReference type="NCBI Taxonomy" id="4577"/>
    <lineage>
        <taxon>Eukaryota</taxon>
        <taxon>Viridiplantae</taxon>
        <taxon>Streptophyta</taxon>
        <taxon>Embryophyta</taxon>
        <taxon>Tracheophyta</taxon>
        <taxon>Spermatophyta</taxon>
        <taxon>Magnoliopsida</taxon>
        <taxon>Liliopsida</taxon>
        <taxon>Poales</taxon>
        <taxon>Poaceae</taxon>
        <taxon>PACMAD clade</taxon>
        <taxon>Panicoideae</taxon>
        <taxon>Andropogonodae</taxon>
        <taxon>Andropogoneae</taxon>
        <taxon>Tripsacinae</taxon>
        <taxon>Zea</taxon>
    </lineage>
</organism>
<gene>
    <name evidence="5" type="ORF">ZEAMMB73_Zm00001d017325</name>
</gene>
<protein>
    <recommendedName>
        <fullName evidence="3">Protein phosphatase</fullName>
        <ecNumber evidence="3">3.1.3.16</ecNumber>
    </recommendedName>
</protein>
<dbReference type="STRING" id="4577.A0A1D6HE41"/>
<keyword evidence="3" id="KW-0378">Hydrolase</keyword>
<evidence type="ECO:0000256" key="1">
    <source>
        <dbReference type="ARBA" id="ARBA00047761"/>
    </source>
</evidence>
<dbReference type="InParanoid" id="A0A1D6HE41"/>